<feature type="transmembrane region" description="Helical" evidence="2">
    <location>
        <begin position="6"/>
        <end position="23"/>
    </location>
</feature>
<dbReference type="OrthoDB" id="6576929at2759"/>
<dbReference type="KEGG" id="apln:108733537"/>
<name>A0A1W4W818_AGRPL</name>
<evidence type="ECO:0000313" key="4">
    <source>
        <dbReference type="RefSeq" id="XP_018320219.1"/>
    </source>
</evidence>
<evidence type="ECO:0000256" key="2">
    <source>
        <dbReference type="SAM" id="Phobius"/>
    </source>
</evidence>
<dbReference type="Proteomes" id="UP000192223">
    <property type="component" value="Unplaced"/>
</dbReference>
<organism evidence="3 4">
    <name type="scientific">Agrilus planipennis</name>
    <name type="common">Emerald ash borer</name>
    <name type="synonym">Agrilus marcopoli</name>
    <dbReference type="NCBI Taxonomy" id="224129"/>
    <lineage>
        <taxon>Eukaryota</taxon>
        <taxon>Metazoa</taxon>
        <taxon>Ecdysozoa</taxon>
        <taxon>Arthropoda</taxon>
        <taxon>Hexapoda</taxon>
        <taxon>Insecta</taxon>
        <taxon>Pterygota</taxon>
        <taxon>Neoptera</taxon>
        <taxon>Endopterygota</taxon>
        <taxon>Coleoptera</taxon>
        <taxon>Polyphaga</taxon>
        <taxon>Elateriformia</taxon>
        <taxon>Buprestoidea</taxon>
        <taxon>Buprestidae</taxon>
        <taxon>Agrilinae</taxon>
        <taxon>Agrilus</taxon>
    </lineage>
</organism>
<dbReference type="PANTHER" id="PTHR33053">
    <property type="entry name" value="PROTEIN, PUTATIVE-RELATED"/>
    <property type="match status" value="1"/>
</dbReference>
<gene>
    <name evidence="4" type="primary">LOC108733537</name>
</gene>
<keyword evidence="2" id="KW-0812">Transmembrane</keyword>
<dbReference type="AlphaFoldDB" id="A0A1W4W818"/>
<dbReference type="PANTHER" id="PTHR33053:SF24">
    <property type="entry name" value="TRANSPOSASE DOMAIN-CONTAINING PROTEIN"/>
    <property type="match status" value="1"/>
</dbReference>
<keyword evidence="3" id="KW-1185">Reference proteome</keyword>
<sequence length="729" mass="84475">MDLLLIIIPILFVILFVIFMIRFGSKRKMNKYLVEARRTEYLHKLKQNCLSNNNCVEPPVKSHNQDGVNAINFKNNCGNAINSDIDESDNDSDNVESFNDDNENDKTNTNRSDDFEDNFYEDSSDSSSSENNYCTIDEFRDELVSTFLQVNINHIQGDQILTTLRKHHCFQTLPRSTRSLLHTPRKHHTTIPMDPDGEYYHIGFKKQIIEKLQLLSATEIPNYLQIDLHTDGMSIHKSTGIQLWPIQFRIVSIYNDSPEIIGIYKGKKKPSDPVQFFQYFIQEFQEIENTNGIEFKGKLIPIFLRAFIADAPARAFILNHKGHNAARPCSKCIVEGKKIEKTMCFTELNSCLRSDLDYMNAVDKKHHSQKNQSALKSINFPMVTYVPFEYMHLICLGVVKKFLTAIITNQYDFKKLTKSDISKINSNILLLQSYCPTEFARRPRSIDEYAKFKATEYRQLLLYTGPVIFFNILKGDSYLHFLLLHSACRVLLMSGPSEINLEYAEIALKVYVECCESIYGQTFMSYNIHGLLHVVQDVKLLGPMDSYSAFPYEDNMSFFGKFFRKPNQLLQQLHRRLTERKHCHKSKHEQFEIQPLYQHHHGPLTENISGDFIQFKGLKFEHFRIMAGSKRDSCLLLKNGIICEVQNIIKVSSNQYVLIVKEFHNITHFYEIPYTITSSHVGVYKCCNLLEAMTTINLNEIYAKCYRIPFHNNEGINDGTFIVAAFLSY</sequence>
<protein>
    <submittedName>
        <fullName evidence="4">Uncharacterized protein LOC108733537</fullName>
    </submittedName>
</protein>
<proteinExistence type="predicted"/>
<keyword evidence="2" id="KW-0472">Membrane</keyword>
<dbReference type="STRING" id="224129.A0A1W4W818"/>
<evidence type="ECO:0000256" key="1">
    <source>
        <dbReference type="SAM" id="MobiDB-lite"/>
    </source>
</evidence>
<feature type="compositionally biased region" description="Basic and acidic residues" evidence="1">
    <location>
        <begin position="104"/>
        <end position="113"/>
    </location>
</feature>
<keyword evidence="2" id="KW-1133">Transmembrane helix</keyword>
<feature type="compositionally biased region" description="Acidic residues" evidence="1">
    <location>
        <begin position="114"/>
        <end position="124"/>
    </location>
</feature>
<reference evidence="4" key="1">
    <citation type="submission" date="2025-08" db="UniProtKB">
        <authorList>
            <consortium name="RefSeq"/>
        </authorList>
    </citation>
    <scope>IDENTIFICATION</scope>
    <source>
        <tissue evidence="4">Entire body</tissue>
    </source>
</reference>
<dbReference type="RefSeq" id="XP_018320219.1">
    <property type="nucleotide sequence ID" value="XM_018464717.2"/>
</dbReference>
<accession>A0A1W4W818</accession>
<evidence type="ECO:0000313" key="3">
    <source>
        <dbReference type="Proteomes" id="UP000192223"/>
    </source>
</evidence>
<feature type="region of interest" description="Disordered" evidence="1">
    <location>
        <begin position="84"/>
        <end position="131"/>
    </location>
</feature>
<feature type="compositionally biased region" description="Acidic residues" evidence="1">
    <location>
        <begin position="84"/>
        <end position="103"/>
    </location>
</feature>
<dbReference type="InParanoid" id="A0A1W4W818"/>
<dbReference type="GeneID" id="108733537"/>